<dbReference type="PANTHER" id="PTHR23408">
    <property type="entry name" value="METHYLMALONYL-COA MUTASE"/>
    <property type="match status" value="1"/>
</dbReference>
<reference evidence="2 3" key="1">
    <citation type="submission" date="2019-02" db="EMBL/GenBank/DDBJ databases">
        <title>Genome sequence of the sea-ice species Brumimicrobium glaciale.</title>
        <authorList>
            <person name="Bowman J.P."/>
        </authorList>
    </citation>
    <scope>NUCLEOTIDE SEQUENCE [LARGE SCALE GENOMIC DNA]</scope>
    <source>
        <strain evidence="2 3">IC156</strain>
    </source>
</reference>
<comment type="caution">
    <text evidence="2">The sequence shown here is derived from an EMBL/GenBank/DDBJ whole genome shotgun (WGS) entry which is preliminary data.</text>
</comment>
<dbReference type="Pfam" id="PF03308">
    <property type="entry name" value="MeaB"/>
    <property type="match status" value="1"/>
</dbReference>
<name>A0A4Q4KH46_9FLAO</name>
<dbReference type="OrthoDB" id="9778292at2"/>
<dbReference type="Proteomes" id="UP000293952">
    <property type="component" value="Unassembled WGS sequence"/>
</dbReference>
<dbReference type="GO" id="GO:0005737">
    <property type="term" value="C:cytoplasm"/>
    <property type="evidence" value="ECO:0007669"/>
    <property type="project" value="TreeGrafter"/>
</dbReference>
<dbReference type="InterPro" id="IPR005129">
    <property type="entry name" value="GTPase_ArgK"/>
</dbReference>
<dbReference type="Gene3D" id="1.10.287.130">
    <property type="match status" value="1"/>
</dbReference>
<accession>A0A4Q4KH46</accession>
<comment type="similarity">
    <text evidence="1">Belongs to the SIMIBI class G3E GTPase family. ArgK/MeaB subfamily.</text>
</comment>
<dbReference type="GO" id="GO:0003924">
    <property type="term" value="F:GTPase activity"/>
    <property type="evidence" value="ECO:0007669"/>
    <property type="project" value="InterPro"/>
</dbReference>
<dbReference type="GO" id="GO:0005525">
    <property type="term" value="F:GTP binding"/>
    <property type="evidence" value="ECO:0007669"/>
    <property type="project" value="InterPro"/>
</dbReference>
<gene>
    <name evidence="2" type="primary">meaB</name>
    <name evidence="2" type="ORF">ERX46_16495</name>
</gene>
<evidence type="ECO:0000256" key="1">
    <source>
        <dbReference type="ARBA" id="ARBA00009625"/>
    </source>
</evidence>
<dbReference type="RefSeq" id="WP_130094968.1">
    <property type="nucleotide sequence ID" value="NZ_SETE01000008.1"/>
</dbReference>
<dbReference type="CDD" id="cd03114">
    <property type="entry name" value="MMAA-like"/>
    <property type="match status" value="1"/>
</dbReference>
<dbReference type="PANTHER" id="PTHR23408:SF3">
    <property type="entry name" value="METHYLMALONIC ACIDURIA TYPE A PROTEIN, MITOCHONDRIAL"/>
    <property type="match status" value="1"/>
</dbReference>
<dbReference type="InterPro" id="IPR027417">
    <property type="entry name" value="P-loop_NTPase"/>
</dbReference>
<dbReference type="EMBL" id="SETE01000008">
    <property type="protein sequence ID" value="RYM31504.1"/>
    <property type="molecule type" value="Genomic_DNA"/>
</dbReference>
<dbReference type="Gene3D" id="1.20.5.170">
    <property type="match status" value="1"/>
</dbReference>
<evidence type="ECO:0000313" key="2">
    <source>
        <dbReference type="EMBL" id="RYM31504.1"/>
    </source>
</evidence>
<dbReference type="NCBIfam" id="TIGR00750">
    <property type="entry name" value="lao"/>
    <property type="match status" value="1"/>
</dbReference>
<proteinExistence type="inferred from homology"/>
<evidence type="ECO:0000313" key="3">
    <source>
        <dbReference type="Proteomes" id="UP000293952"/>
    </source>
</evidence>
<protein>
    <submittedName>
        <fullName evidence="2">Methylmalonyl Co-A mutase-associated GTPase MeaB</fullName>
    </submittedName>
</protein>
<organism evidence="2 3">
    <name type="scientific">Brumimicrobium glaciale</name>
    <dbReference type="NCBI Taxonomy" id="200475"/>
    <lineage>
        <taxon>Bacteria</taxon>
        <taxon>Pseudomonadati</taxon>
        <taxon>Bacteroidota</taxon>
        <taxon>Flavobacteriia</taxon>
        <taxon>Flavobacteriales</taxon>
        <taxon>Crocinitomicaceae</taxon>
        <taxon>Brumimicrobium</taxon>
    </lineage>
</organism>
<keyword evidence="3" id="KW-1185">Reference proteome</keyword>
<dbReference type="Gene3D" id="3.40.50.300">
    <property type="entry name" value="P-loop containing nucleotide triphosphate hydrolases"/>
    <property type="match status" value="1"/>
</dbReference>
<dbReference type="SUPFAM" id="SSF52540">
    <property type="entry name" value="P-loop containing nucleoside triphosphate hydrolases"/>
    <property type="match status" value="1"/>
</dbReference>
<dbReference type="NCBIfam" id="NF006958">
    <property type="entry name" value="PRK09435.1"/>
    <property type="match status" value="1"/>
</dbReference>
<dbReference type="AlphaFoldDB" id="A0A4Q4KH46"/>
<sequence>MNEDQLKKWKEKRQQRRDSFNRDGLLSGILKGDLQSLSSGITLLESNRKEDKVEAQKLINSCLKHSGKSIRVGVTGVPGVGKSTFIESFGQVVVDKGFKIAVLAIDPSSEKSGGSILGDKTRMNQLSVNENAFIRPSAAGKSLGGVARKTRESIILCEAAGYDFILIETVGVGQSETMVNSMVDFFMLLMLAGAGDELQGIKRGIMEMADALVITKADGDNLIKARRAKKEYENAMHLFPANENEWIPKALVASAYENYNIEKTFDTIDSFVNQTKVNGSFLHNRKQQDKYWLHETIADTLMSNFYSAERLVKVIAEVEQDVIEGRISSFEGAEKLMKIYNHE</sequence>